<accession>A0A9W8AZS4</accession>
<dbReference type="Pfam" id="PF01084">
    <property type="entry name" value="Ribosomal_S18"/>
    <property type="match status" value="1"/>
</dbReference>
<dbReference type="PANTHER" id="PTHR13479:SF40">
    <property type="entry name" value="SMALL RIBOSOMAL SUBUNIT PROTEIN BS18M"/>
    <property type="match status" value="1"/>
</dbReference>
<dbReference type="Gene3D" id="4.10.640.10">
    <property type="entry name" value="Ribosomal protein S18"/>
    <property type="match status" value="1"/>
</dbReference>
<dbReference type="GO" id="GO:0070181">
    <property type="term" value="F:small ribosomal subunit rRNA binding"/>
    <property type="evidence" value="ECO:0007669"/>
    <property type="project" value="TreeGrafter"/>
</dbReference>
<dbReference type="InterPro" id="IPR036870">
    <property type="entry name" value="Ribosomal_bS18_sf"/>
</dbReference>
<dbReference type="PANTHER" id="PTHR13479">
    <property type="entry name" value="30S RIBOSOMAL PROTEIN S18"/>
    <property type="match status" value="1"/>
</dbReference>
<sequence length="179" mass="20468">MRSLLQVTGPAQRGLSHTMRFQSTWPGSKGSLPRMPGSNRPPRGSAPSSPTLSHIVDNVEPRHSFRFNDYNQKFAKGEVYDPRNLDERAAEAVRKRRSHLPSKKVHSDIYTRSHSDPLAEYKNVNRLSQYVSFLGRIKPQAETHLTNKNQRLVAKAIRRARSFGLLPITYKLHSDPKMR</sequence>
<feature type="region of interest" description="Disordered" evidence="5">
    <location>
        <begin position="1"/>
        <end position="54"/>
    </location>
</feature>
<dbReference type="EMBL" id="JANBPY010000156">
    <property type="protein sequence ID" value="KAJ1968621.1"/>
    <property type="molecule type" value="Genomic_DNA"/>
</dbReference>
<dbReference type="AlphaFoldDB" id="A0A9W8AZS4"/>
<protein>
    <recommendedName>
        <fullName evidence="4">Small ribosomal subunit protein bS18m</fullName>
    </recommendedName>
</protein>
<evidence type="ECO:0000256" key="3">
    <source>
        <dbReference type="ARBA" id="ARBA00023274"/>
    </source>
</evidence>
<dbReference type="OrthoDB" id="21463at2759"/>
<dbReference type="GO" id="GO:0005763">
    <property type="term" value="C:mitochondrial small ribosomal subunit"/>
    <property type="evidence" value="ECO:0007669"/>
    <property type="project" value="TreeGrafter"/>
</dbReference>
<evidence type="ECO:0000313" key="6">
    <source>
        <dbReference type="EMBL" id="KAJ1968621.1"/>
    </source>
</evidence>
<comment type="similarity">
    <text evidence="1">Belongs to the bacterial ribosomal protein bS18 family.</text>
</comment>
<dbReference type="Proteomes" id="UP001150925">
    <property type="component" value="Unassembled WGS sequence"/>
</dbReference>
<proteinExistence type="inferred from homology"/>
<evidence type="ECO:0000256" key="5">
    <source>
        <dbReference type="SAM" id="MobiDB-lite"/>
    </source>
</evidence>
<keyword evidence="3" id="KW-0687">Ribonucleoprotein</keyword>
<name>A0A9W8AZS4_9FUNG</name>
<dbReference type="GO" id="GO:0003735">
    <property type="term" value="F:structural constituent of ribosome"/>
    <property type="evidence" value="ECO:0007669"/>
    <property type="project" value="InterPro"/>
</dbReference>
<keyword evidence="7" id="KW-1185">Reference proteome</keyword>
<dbReference type="PRINTS" id="PR00974">
    <property type="entry name" value="RIBOSOMALS18"/>
</dbReference>
<evidence type="ECO:0000256" key="4">
    <source>
        <dbReference type="ARBA" id="ARBA00035264"/>
    </source>
</evidence>
<evidence type="ECO:0000256" key="2">
    <source>
        <dbReference type="ARBA" id="ARBA00022980"/>
    </source>
</evidence>
<keyword evidence="2" id="KW-0689">Ribosomal protein</keyword>
<reference evidence="6" key="1">
    <citation type="submission" date="2022-07" db="EMBL/GenBank/DDBJ databases">
        <title>Phylogenomic reconstructions and comparative analyses of Kickxellomycotina fungi.</title>
        <authorList>
            <person name="Reynolds N.K."/>
            <person name="Stajich J.E."/>
            <person name="Barry K."/>
            <person name="Grigoriev I.V."/>
            <person name="Crous P."/>
            <person name="Smith M.E."/>
        </authorList>
    </citation>
    <scope>NUCLEOTIDE SEQUENCE</scope>
    <source>
        <strain evidence="6">RSA 1196</strain>
    </source>
</reference>
<dbReference type="GO" id="GO:0032543">
    <property type="term" value="P:mitochondrial translation"/>
    <property type="evidence" value="ECO:0007669"/>
    <property type="project" value="TreeGrafter"/>
</dbReference>
<dbReference type="InterPro" id="IPR001648">
    <property type="entry name" value="Ribosomal_bS18"/>
</dbReference>
<evidence type="ECO:0000313" key="7">
    <source>
        <dbReference type="Proteomes" id="UP001150925"/>
    </source>
</evidence>
<organism evidence="6 7">
    <name type="scientific">Dispira parvispora</name>
    <dbReference type="NCBI Taxonomy" id="1520584"/>
    <lineage>
        <taxon>Eukaryota</taxon>
        <taxon>Fungi</taxon>
        <taxon>Fungi incertae sedis</taxon>
        <taxon>Zoopagomycota</taxon>
        <taxon>Kickxellomycotina</taxon>
        <taxon>Dimargaritomycetes</taxon>
        <taxon>Dimargaritales</taxon>
        <taxon>Dimargaritaceae</taxon>
        <taxon>Dispira</taxon>
    </lineage>
</organism>
<comment type="caution">
    <text evidence="6">The sequence shown here is derived from an EMBL/GenBank/DDBJ whole genome shotgun (WGS) entry which is preliminary data.</text>
</comment>
<dbReference type="SUPFAM" id="SSF46911">
    <property type="entry name" value="Ribosomal protein S18"/>
    <property type="match status" value="1"/>
</dbReference>
<evidence type="ECO:0000256" key="1">
    <source>
        <dbReference type="ARBA" id="ARBA00005589"/>
    </source>
</evidence>
<gene>
    <name evidence="6" type="ORF">IWQ62_001132</name>
</gene>